<keyword evidence="8" id="KW-1185">Reference proteome</keyword>
<evidence type="ECO:0000256" key="1">
    <source>
        <dbReference type="ARBA" id="ARBA00001946"/>
    </source>
</evidence>
<comment type="caution">
    <text evidence="7">The sequence shown here is derived from an EMBL/GenBank/DDBJ whole genome shotgun (WGS) entry which is preliminary data.</text>
</comment>
<feature type="domain" description="Protein kinase" evidence="6">
    <location>
        <begin position="4"/>
        <end position="286"/>
    </location>
</feature>
<dbReference type="EMBL" id="JAAWVQ010091166">
    <property type="protein sequence ID" value="MBN3279611.1"/>
    <property type="molecule type" value="Genomic_DNA"/>
</dbReference>
<protein>
    <submittedName>
        <fullName evidence="7">MAK kinase</fullName>
    </submittedName>
</protein>
<feature type="binding site" evidence="4">
    <location>
        <position position="33"/>
    </location>
    <ligand>
        <name>ATP</name>
        <dbReference type="ChEBI" id="CHEBI:30616"/>
    </ligand>
</feature>
<feature type="non-terminal residue" evidence="7">
    <location>
        <position position="652"/>
    </location>
</feature>
<feature type="non-terminal residue" evidence="7">
    <location>
        <position position="1"/>
    </location>
</feature>
<dbReference type="InterPro" id="IPR017441">
    <property type="entry name" value="Protein_kinase_ATP_BS"/>
</dbReference>
<organism evidence="7 8">
    <name type="scientific">Polyodon spathula</name>
    <name type="common">North American paddlefish</name>
    <name type="synonym">Squalus spathula</name>
    <dbReference type="NCBI Taxonomy" id="7913"/>
    <lineage>
        <taxon>Eukaryota</taxon>
        <taxon>Metazoa</taxon>
        <taxon>Chordata</taxon>
        <taxon>Craniata</taxon>
        <taxon>Vertebrata</taxon>
        <taxon>Euteleostomi</taxon>
        <taxon>Actinopterygii</taxon>
        <taxon>Chondrostei</taxon>
        <taxon>Acipenseriformes</taxon>
        <taxon>Polyodontidae</taxon>
        <taxon>Polyodon</taxon>
    </lineage>
</organism>
<feature type="region of interest" description="Disordered" evidence="5">
    <location>
        <begin position="570"/>
        <end position="592"/>
    </location>
</feature>
<feature type="region of interest" description="Disordered" evidence="5">
    <location>
        <begin position="299"/>
        <end position="329"/>
    </location>
</feature>
<evidence type="ECO:0000259" key="6">
    <source>
        <dbReference type="PROSITE" id="PS50011"/>
    </source>
</evidence>
<dbReference type="CDD" id="cd07830">
    <property type="entry name" value="STKc_MAK_like"/>
    <property type="match status" value="1"/>
</dbReference>
<dbReference type="Pfam" id="PF00069">
    <property type="entry name" value="Pkinase"/>
    <property type="match status" value="1"/>
</dbReference>
<dbReference type="PROSITE" id="PS00108">
    <property type="entry name" value="PROTEIN_KINASE_ST"/>
    <property type="match status" value="1"/>
</dbReference>
<comment type="cofactor">
    <cofactor evidence="1">
        <name>Mg(2+)</name>
        <dbReference type="ChEBI" id="CHEBI:18420"/>
    </cofactor>
</comment>
<feature type="compositionally biased region" description="Polar residues" evidence="5">
    <location>
        <begin position="299"/>
        <end position="309"/>
    </location>
</feature>
<feature type="compositionally biased region" description="Polar residues" evidence="5">
    <location>
        <begin position="613"/>
        <end position="630"/>
    </location>
</feature>
<dbReference type="InterPro" id="IPR008271">
    <property type="entry name" value="Ser/Thr_kinase_AS"/>
</dbReference>
<dbReference type="InterPro" id="IPR011009">
    <property type="entry name" value="Kinase-like_dom_sf"/>
</dbReference>
<keyword evidence="2 4" id="KW-0547">Nucleotide-binding</keyword>
<dbReference type="SMART" id="SM00220">
    <property type="entry name" value="S_TKc"/>
    <property type="match status" value="1"/>
</dbReference>
<keyword evidence="3 4" id="KW-0067">ATP-binding</keyword>
<proteinExistence type="predicted"/>
<dbReference type="PANTHER" id="PTHR24055">
    <property type="entry name" value="MITOGEN-ACTIVATED PROTEIN KINASE"/>
    <property type="match status" value="1"/>
</dbReference>
<keyword evidence="7" id="KW-0808">Transferase</keyword>
<dbReference type="Gene3D" id="3.30.200.20">
    <property type="entry name" value="Phosphorylase Kinase, domain 1"/>
    <property type="match status" value="1"/>
</dbReference>
<dbReference type="PROSITE" id="PS50011">
    <property type="entry name" value="PROTEIN_KINASE_DOM"/>
    <property type="match status" value="1"/>
</dbReference>
<name>A0ABS2Y030_POLSP</name>
<evidence type="ECO:0000256" key="2">
    <source>
        <dbReference type="ARBA" id="ARBA00022741"/>
    </source>
</evidence>
<evidence type="ECO:0000313" key="7">
    <source>
        <dbReference type="EMBL" id="MBN3279611.1"/>
    </source>
</evidence>
<sequence>MNRYTILKQLGDGTFGSVLMGKSNESGELVAIKRMKRKFHSWEECMNLREVKSLKKLKHANVIKLKEVIRENDHLYFVFEYMKENLYQLMKDRENKLFSESEIRNIMFQLISGLAFVHKHGFFHRDMKPENLLCMGPELIKIGDFGLAREIRSRPPYTDYVSTRWQYRAPEVLLRSSVYSSPIDMWAVGCIMAELYTLRPLFPGNSEVDEIFKICQVLGTVKKNDWPEGYQLAGAMNFRFPQCVPTHLNTLIPNASNEAIALMRDMLQWDPKKRPTTTQALLYPYFQVGQILGPPPQYVEQQKAQNKPVQPTEPKPVSLSKTEPQSSPEPIIEVQPKVNHQPLQQIQLPQQMSNQSDLPNMTYKQHQPYLPTTNNSPAVVPAAGNENSIVGSKSGRRRWGQTILKTSDSWDEFDDSDIGVSYSKKCSIGSMKEKINEESLFRSAEQNPSYAYGTGNRVTANAIVNRIESGVSNSSSARQHYLQQSRYLPGVNHKNSSVVVGNKESSQDLWGNSSTLITKPLRPIGGGMSVNRANAAHFGGTHYTSGVYIPSFQKKEVGSAGQRIQLAPLGGPSAKFSSTSDIQNEKTKPSKLKPVATKEDYDGWKTKAARSQLSGTSFNTAGKNSGNLLSQAPPIQPVHGRIDWAAKYSTHR</sequence>
<accession>A0ABS2Y030</accession>
<evidence type="ECO:0000256" key="3">
    <source>
        <dbReference type="ARBA" id="ARBA00022840"/>
    </source>
</evidence>
<dbReference type="PROSITE" id="PS00107">
    <property type="entry name" value="PROTEIN_KINASE_ATP"/>
    <property type="match status" value="1"/>
</dbReference>
<dbReference type="InterPro" id="IPR050117">
    <property type="entry name" value="MAPK"/>
</dbReference>
<gene>
    <name evidence="7" type="primary">Mak_1</name>
    <name evidence="7" type="ORF">GTO93_0010985</name>
</gene>
<dbReference type="Gene3D" id="1.10.510.10">
    <property type="entry name" value="Transferase(Phosphotransferase) domain 1"/>
    <property type="match status" value="1"/>
</dbReference>
<keyword evidence="7" id="KW-0418">Kinase</keyword>
<dbReference type="InterPro" id="IPR000719">
    <property type="entry name" value="Prot_kinase_dom"/>
</dbReference>
<dbReference type="GO" id="GO:0016301">
    <property type="term" value="F:kinase activity"/>
    <property type="evidence" value="ECO:0007669"/>
    <property type="project" value="UniProtKB-KW"/>
</dbReference>
<feature type="compositionally biased region" description="Polar residues" evidence="5">
    <location>
        <begin position="319"/>
        <end position="328"/>
    </location>
</feature>
<evidence type="ECO:0000256" key="4">
    <source>
        <dbReference type="PROSITE-ProRule" id="PRU10141"/>
    </source>
</evidence>
<feature type="region of interest" description="Disordered" evidence="5">
    <location>
        <begin position="613"/>
        <end position="635"/>
    </location>
</feature>
<dbReference type="SUPFAM" id="SSF56112">
    <property type="entry name" value="Protein kinase-like (PK-like)"/>
    <property type="match status" value="1"/>
</dbReference>
<dbReference type="Proteomes" id="UP001166093">
    <property type="component" value="Unassembled WGS sequence"/>
</dbReference>
<reference evidence="7" key="1">
    <citation type="journal article" date="2021" name="Cell">
        <title>Tracing the genetic footprints of vertebrate landing in non-teleost ray-finned fishes.</title>
        <authorList>
            <person name="Bi X."/>
            <person name="Wang K."/>
            <person name="Yang L."/>
            <person name="Pan H."/>
            <person name="Jiang H."/>
            <person name="Wei Q."/>
            <person name="Fang M."/>
            <person name="Yu H."/>
            <person name="Zhu C."/>
            <person name="Cai Y."/>
            <person name="He Y."/>
            <person name="Gan X."/>
            <person name="Zeng H."/>
            <person name="Yu D."/>
            <person name="Zhu Y."/>
            <person name="Jiang H."/>
            <person name="Qiu Q."/>
            <person name="Yang H."/>
            <person name="Zhang Y.E."/>
            <person name="Wang W."/>
            <person name="Zhu M."/>
            <person name="He S."/>
            <person name="Zhang G."/>
        </authorList>
    </citation>
    <scope>NUCLEOTIDE SEQUENCE</scope>
    <source>
        <strain evidence="7">Pddl_001</strain>
    </source>
</reference>
<evidence type="ECO:0000256" key="5">
    <source>
        <dbReference type="SAM" id="MobiDB-lite"/>
    </source>
</evidence>
<evidence type="ECO:0000313" key="8">
    <source>
        <dbReference type="Proteomes" id="UP001166093"/>
    </source>
</evidence>